<proteinExistence type="predicted"/>
<dbReference type="Pfam" id="PF05065">
    <property type="entry name" value="Phage_capsid"/>
    <property type="match status" value="1"/>
</dbReference>
<sequence length="605" mass="65482">MTVQGVDRDARTVDLAFSSERAEVPRWFGTEVLGHEPGEVRMDRLNDGAPMLVSHDIRDQVGIVERASIDADRVGRATVRFGKSARASEIFDDIADGIRKHVSVGYRVHGMRLAETRDNGATEVYRITDWEPTEISTVPVPADHSVGIGRDLSPVDVPKSENIVDDITPIEQTGARATTHMTDITEQERQAAIDAERARVNDILDLGRQYNATDMAMDHARNPNASVSDFQRALLERTGKSAPVPPKTSDVGMTRRDMGKYSIVRAIRALADPANRRAQDDAGFEREVGDEARKHQRNSDSGNFVIPSDVLRHAVDGTRDMNAGTNGQTGAGSTGGATIQTSLLASSYIDILRNKAIFTRGISMLGGLVGNIEIPKQTATTQGYWIGEGDAPTTSNMDFGQVKLSPNTVAAYTDITRRLIMQSSMDVEALVRRDLAIQMGLTIDSSGYYGSGTGNQPQGLKGLTGIGAMTFAAAQPSYAEIVEMETTIALANADAETMMYKARADFRGYAKQTLKFPGVNGSATIWEPGDTVNGYRCPISQQIATGDLFMGNWSDIIMGMWGGLELMVDPYSNSTSGGIRVVTFQDIDWACRQTAAFVVGSKPAA</sequence>
<dbReference type="Pfam" id="PF04586">
    <property type="entry name" value="Peptidase_S78"/>
    <property type="match status" value="1"/>
</dbReference>
<feature type="domain" description="Phage capsid-like C-terminal" evidence="7">
    <location>
        <begin position="335"/>
        <end position="600"/>
    </location>
</feature>
<feature type="region of interest" description="Disordered" evidence="5">
    <location>
        <begin position="276"/>
        <end position="305"/>
    </location>
</feature>
<feature type="compositionally biased region" description="Basic and acidic residues" evidence="5">
    <location>
        <begin position="276"/>
        <end position="293"/>
    </location>
</feature>
<dbReference type="InterPro" id="IPR054612">
    <property type="entry name" value="Phage_capsid-like_C"/>
</dbReference>
<evidence type="ECO:0000313" key="8">
    <source>
        <dbReference type="EMBL" id="XAE41688.1"/>
    </source>
</evidence>
<evidence type="ECO:0000256" key="5">
    <source>
        <dbReference type="SAM" id="MobiDB-lite"/>
    </source>
</evidence>
<dbReference type="Gene3D" id="3.30.2400.10">
    <property type="entry name" value="Major capsid protein gp5"/>
    <property type="match status" value="1"/>
</dbReference>
<evidence type="ECO:0000313" key="9">
    <source>
        <dbReference type="Proteomes" id="UP001449795"/>
    </source>
</evidence>
<dbReference type="SUPFAM" id="SSF56563">
    <property type="entry name" value="Major capsid protein gp5"/>
    <property type="match status" value="1"/>
</dbReference>
<dbReference type="NCBIfam" id="TIGR01554">
    <property type="entry name" value="major_cap_HK97"/>
    <property type="match status" value="1"/>
</dbReference>
<evidence type="ECO:0000259" key="6">
    <source>
        <dbReference type="Pfam" id="PF04586"/>
    </source>
</evidence>
<evidence type="ECO:0000259" key="7">
    <source>
        <dbReference type="Pfam" id="PF05065"/>
    </source>
</evidence>
<dbReference type="InterPro" id="IPR024455">
    <property type="entry name" value="Phage_capsid"/>
</dbReference>
<keyword evidence="9" id="KW-1185">Reference proteome</keyword>
<dbReference type="EMBL" id="CP152276">
    <property type="protein sequence ID" value="XAE41688.1"/>
    <property type="molecule type" value="Genomic_DNA"/>
</dbReference>
<dbReference type="Proteomes" id="UP001449795">
    <property type="component" value="Chromosome"/>
</dbReference>
<feature type="domain" description="Prohead serine protease" evidence="6">
    <location>
        <begin position="49"/>
        <end position="144"/>
    </location>
</feature>
<evidence type="ECO:0000256" key="4">
    <source>
        <dbReference type="ARBA" id="ARBA00022801"/>
    </source>
</evidence>
<evidence type="ECO:0000256" key="2">
    <source>
        <dbReference type="ARBA" id="ARBA00022612"/>
    </source>
</evidence>
<name>A0ABZ3D1Q7_9PROT</name>
<organism evidence="8 9">
    <name type="scientific">Nguyenibacter vanlangensis</name>
    <dbReference type="NCBI Taxonomy" id="1216886"/>
    <lineage>
        <taxon>Bacteria</taxon>
        <taxon>Pseudomonadati</taxon>
        <taxon>Pseudomonadota</taxon>
        <taxon>Alphaproteobacteria</taxon>
        <taxon>Acetobacterales</taxon>
        <taxon>Acetobacteraceae</taxon>
        <taxon>Nguyenibacter</taxon>
    </lineage>
</organism>
<dbReference type="InterPro" id="IPR054613">
    <property type="entry name" value="Peptidase_S78_dom"/>
</dbReference>
<keyword evidence="2" id="KW-1188">Viral release from host cell</keyword>
<gene>
    <name evidence="8" type="ORF">AAC691_15535</name>
</gene>
<keyword evidence="3" id="KW-0645">Protease</keyword>
<dbReference type="RefSeq" id="WP_342627565.1">
    <property type="nucleotide sequence ID" value="NZ_CP152276.1"/>
</dbReference>
<accession>A0ABZ3D1Q7</accession>
<reference evidence="8 9" key="1">
    <citation type="submission" date="2024-04" db="EMBL/GenBank/DDBJ databases">
        <title>Complete genome sequence of Nguyenibacter vanlangesis HBCM-1154, a strain capable of nitrogen fixation, IAA production, and phosphorus solubilization isolated from sugarcane soil.</title>
        <authorList>
            <person name="MY HANH P."/>
        </authorList>
    </citation>
    <scope>NUCLEOTIDE SEQUENCE [LARGE SCALE GENOMIC DNA]</scope>
    <source>
        <strain evidence="8 9">HBCM 1154</strain>
    </source>
</reference>
<protein>
    <submittedName>
        <fullName evidence="8">Phage major capsid protein</fullName>
    </submittedName>
</protein>
<evidence type="ECO:0000256" key="3">
    <source>
        <dbReference type="ARBA" id="ARBA00022670"/>
    </source>
</evidence>
<keyword evidence="4" id="KW-0378">Hydrolase</keyword>
<evidence type="ECO:0000256" key="1">
    <source>
        <dbReference type="ARBA" id="ARBA00004328"/>
    </source>
</evidence>
<comment type="subcellular location">
    <subcellularLocation>
        <location evidence="1">Virion</location>
    </subcellularLocation>
</comment>